<sequence>MFRNKKEDRLCIKGENGAGKSTLLNIISGEISPKYGNIRGNKDILIDYSKHLPLYKRGYIFDYFKDKLLDRVIGVLELFDINEEILIDHWIH</sequence>
<gene>
    <name evidence="2" type="ORF">KQI42_16980</name>
</gene>
<proteinExistence type="predicted"/>
<dbReference type="InterPro" id="IPR003439">
    <property type="entry name" value="ABC_transporter-like_ATP-bd"/>
</dbReference>
<evidence type="ECO:0000313" key="3">
    <source>
        <dbReference type="Proteomes" id="UP000749471"/>
    </source>
</evidence>
<name>A0ABS6E9X5_9FIRM</name>
<keyword evidence="2" id="KW-0067">ATP-binding</keyword>
<comment type="caution">
    <text evidence="2">The sequence shown here is derived from an EMBL/GenBank/DDBJ whole genome shotgun (WGS) entry which is preliminary data.</text>
</comment>
<evidence type="ECO:0000259" key="1">
    <source>
        <dbReference type="Pfam" id="PF00005"/>
    </source>
</evidence>
<reference evidence="2 3" key="1">
    <citation type="submission" date="2021-06" db="EMBL/GenBank/DDBJ databases">
        <authorList>
            <person name="Sun Q."/>
            <person name="Li D."/>
        </authorList>
    </citation>
    <scope>NUCLEOTIDE SEQUENCE [LARGE SCALE GENOMIC DNA]</scope>
    <source>
        <strain evidence="2 3">MSJ-40</strain>
    </source>
</reference>
<dbReference type="EMBL" id="JAHLPM010000018">
    <property type="protein sequence ID" value="MBU5439711.1"/>
    <property type="molecule type" value="Genomic_DNA"/>
</dbReference>
<feature type="domain" description="ABC transporter" evidence="1">
    <location>
        <begin position="6"/>
        <end position="60"/>
    </location>
</feature>
<dbReference type="Pfam" id="PF00005">
    <property type="entry name" value="ABC_tran"/>
    <property type="match status" value="1"/>
</dbReference>
<evidence type="ECO:0000313" key="2">
    <source>
        <dbReference type="EMBL" id="MBU5439711.1"/>
    </source>
</evidence>
<dbReference type="GO" id="GO:0005524">
    <property type="term" value="F:ATP binding"/>
    <property type="evidence" value="ECO:0007669"/>
    <property type="project" value="UniProtKB-KW"/>
</dbReference>
<dbReference type="CDD" id="cd00267">
    <property type="entry name" value="ABC_ATPase"/>
    <property type="match status" value="1"/>
</dbReference>
<protein>
    <submittedName>
        <fullName evidence="2">ATP-binding cassette domain-containing protein</fullName>
    </submittedName>
</protein>
<accession>A0ABS6E9X5</accession>
<keyword evidence="3" id="KW-1185">Reference proteome</keyword>
<dbReference type="RefSeq" id="WP_216521565.1">
    <property type="nucleotide sequence ID" value="NZ_JAHLPM010000018.1"/>
</dbReference>
<keyword evidence="2" id="KW-0547">Nucleotide-binding</keyword>
<dbReference type="Proteomes" id="UP000749471">
    <property type="component" value="Unassembled WGS sequence"/>
</dbReference>
<organism evidence="2 3">
    <name type="scientific">Tissierella simiarum</name>
    <dbReference type="NCBI Taxonomy" id="2841534"/>
    <lineage>
        <taxon>Bacteria</taxon>
        <taxon>Bacillati</taxon>
        <taxon>Bacillota</taxon>
        <taxon>Tissierellia</taxon>
        <taxon>Tissierellales</taxon>
        <taxon>Tissierellaceae</taxon>
        <taxon>Tissierella</taxon>
    </lineage>
</organism>